<dbReference type="Pfam" id="PF21922">
    <property type="entry name" value="PBP_dimer_2"/>
    <property type="match status" value="1"/>
</dbReference>
<keyword evidence="1" id="KW-0472">Membrane</keyword>
<dbReference type="InterPro" id="IPR050515">
    <property type="entry name" value="Beta-lactam/transpept"/>
</dbReference>
<evidence type="ECO:0000313" key="4">
    <source>
        <dbReference type="EMBL" id="RDU23102.1"/>
    </source>
</evidence>
<dbReference type="EMBL" id="QRCT01000034">
    <property type="protein sequence ID" value="RDU23102.1"/>
    <property type="molecule type" value="Genomic_DNA"/>
</dbReference>
<dbReference type="GO" id="GO:0008658">
    <property type="term" value="F:penicillin binding"/>
    <property type="evidence" value="ECO:0007669"/>
    <property type="project" value="InterPro"/>
</dbReference>
<keyword evidence="1" id="KW-1133">Transmembrane helix</keyword>
<feature type="transmembrane region" description="Helical" evidence="1">
    <location>
        <begin position="32"/>
        <end position="52"/>
    </location>
</feature>
<dbReference type="AlphaFoldDB" id="A0A371AU83"/>
<reference evidence="4 5" key="1">
    <citation type="submission" date="2018-07" db="EMBL/GenBank/DDBJ databases">
        <title>Anaerosacharophilus polymeroproducens gen. nov. sp. nov., an anaerobic bacterium isolated from salt field.</title>
        <authorList>
            <person name="Kim W."/>
            <person name="Yang S.-H."/>
            <person name="Oh J."/>
            <person name="Lee J.-H."/>
            <person name="Kwon K.K."/>
        </authorList>
    </citation>
    <scope>NUCLEOTIDE SEQUENCE [LARGE SCALE GENOMIC DNA]</scope>
    <source>
        <strain evidence="4 5">MCWD5</strain>
    </source>
</reference>
<dbReference type="GO" id="GO:0005886">
    <property type="term" value="C:plasma membrane"/>
    <property type="evidence" value="ECO:0007669"/>
    <property type="project" value="TreeGrafter"/>
</dbReference>
<comment type="caution">
    <text evidence="4">The sequence shown here is derived from an EMBL/GenBank/DDBJ whole genome shotgun (WGS) entry which is preliminary data.</text>
</comment>
<dbReference type="Proteomes" id="UP000255036">
    <property type="component" value="Unassembled WGS sequence"/>
</dbReference>
<protein>
    <submittedName>
        <fullName evidence="4">Penicillin-binding protein 2</fullName>
    </submittedName>
</protein>
<dbReference type="PANTHER" id="PTHR30627">
    <property type="entry name" value="PEPTIDOGLYCAN D,D-TRANSPEPTIDASE"/>
    <property type="match status" value="1"/>
</dbReference>
<evidence type="ECO:0000313" key="5">
    <source>
        <dbReference type="Proteomes" id="UP000255036"/>
    </source>
</evidence>
<dbReference type="SUPFAM" id="SSF56519">
    <property type="entry name" value="Penicillin binding protein dimerisation domain"/>
    <property type="match status" value="1"/>
</dbReference>
<evidence type="ECO:0000259" key="2">
    <source>
        <dbReference type="Pfam" id="PF00905"/>
    </source>
</evidence>
<feature type="domain" description="Penicillin-binding protein transpeptidase" evidence="2">
    <location>
        <begin position="179"/>
        <end position="488"/>
    </location>
</feature>
<dbReference type="PANTHER" id="PTHR30627:SF24">
    <property type="entry name" value="PENICILLIN-BINDING PROTEIN 4B"/>
    <property type="match status" value="1"/>
</dbReference>
<proteinExistence type="predicted"/>
<evidence type="ECO:0000256" key="1">
    <source>
        <dbReference type="SAM" id="Phobius"/>
    </source>
</evidence>
<feature type="domain" description="Penicillin binding protein A dimerisation" evidence="3">
    <location>
        <begin position="79"/>
        <end position="158"/>
    </location>
</feature>
<dbReference type="GO" id="GO:0071972">
    <property type="term" value="F:peptidoglycan L,D-transpeptidase activity"/>
    <property type="evidence" value="ECO:0007669"/>
    <property type="project" value="TreeGrafter"/>
</dbReference>
<sequence>MKVKIMIGRKKKNEKLNGQNEKMKKSERNKELAVITYIFLGIFMLLMGYFVYFNVFVSEEVINSPYNARQDVFEDRIVRGDILTNDGTVVAKTEVSSDGNQTRVYPYGNVFAHVIGYASKGKSGIESLGNFSLLRSHAFFLEKMYNEFKKEKNKGDSVVSTLLLDVQQTAYDALGDLNGAVIAIEPSTGKILAMVSKPDFNPNEIDNIWDSLVSSEDSTSTVLLNRATQGLYPPGSTFKILTTLEFLRENKNASDYTFDCQGSLTKDGVTINCYKGSVHGSVDLITSFAKSCNTSYANIGLTLNNTKFKGLCESLLFNQKLPFELPYKKSSFVLSKKSDTSEIMQTAIGQGKTQVTPLHMAMITSAIANDGELMVPYLIDSTQNYSGVSVKKNKPVSYGKLLTEKEAGIIQEYMENVVTNGTAKTLAGQSYQAAGKTGSAEFSNVKGESHSWFVGYANKGEKEIALAVIAEGAGAGSEYAVPIAKKIFDSYFN</sequence>
<dbReference type="InterPro" id="IPR001460">
    <property type="entry name" value="PCN-bd_Tpept"/>
</dbReference>
<name>A0A371AU83_9FIRM</name>
<dbReference type="Gene3D" id="3.40.710.10">
    <property type="entry name" value="DD-peptidase/beta-lactamase superfamily"/>
    <property type="match status" value="1"/>
</dbReference>
<keyword evidence="5" id="KW-1185">Reference proteome</keyword>
<dbReference type="InterPro" id="IPR054120">
    <property type="entry name" value="PBPA_dimer"/>
</dbReference>
<organism evidence="4 5">
    <name type="scientific">Anaerosacchariphilus polymeriproducens</name>
    <dbReference type="NCBI Taxonomy" id="1812858"/>
    <lineage>
        <taxon>Bacteria</taxon>
        <taxon>Bacillati</taxon>
        <taxon>Bacillota</taxon>
        <taxon>Clostridia</taxon>
        <taxon>Lachnospirales</taxon>
        <taxon>Lachnospiraceae</taxon>
        <taxon>Anaerosacchariphilus</taxon>
    </lineage>
</organism>
<dbReference type="InterPro" id="IPR012338">
    <property type="entry name" value="Beta-lactam/transpept-like"/>
</dbReference>
<dbReference type="InterPro" id="IPR036138">
    <property type="entry name" value="PBP_dimer_sf"/>
</dbReference>
<dbReference type="SUPFAM" id="SSF56601">
    <property type="entry name" value="beta-lactamase/transpeptidase-like"/>
    <property type="match status" value="1"/>
</dbReference>
<dbReference type="Gene3D" id="3.90.1310.10">
    <property type="entry name" value="Penicillin-binding protein 2a (Domain 2)"/>
    <property type="match status" value="1"/>
</dbReference>
<gene>
    <name evidence="4" type="ORF">DWV06_12135</name>
</gene>
<dbReference type="Pfam" id="PF00905">
    <property type="entry name" value="Transpeptidase"/>
    <property type="match status" value="1"/>
</dbReference>
<accession>A0A371AU83</accession>
<dbReference type="OrthoDB" id="9804124at2"/>
<keyword evidence="1" id="KW-0812">Transmembrane</keyword>
<dbReference type="GO" id="GO:0071555">
    <property type="term" value="P:cell wall organization"/>
    <property type="evidence" value="ECO:0007669"/>
    <property type="project" value="TreeGrafter"/>
</dbReference>
<evidence type="ECO:0000259" key="3">
    <source>
        <dbReference type="Pfam" id="PF21922"/>
    </source>
</evidence>